<comment type="caution">
    <text evidence="1">The sequence shown here is derived from an EMBL/GenBank/DDBJ whole genome shotgun (WGS) entry which is preliminary data.</text>
</comment>
<reference evidence="2" key="1">
    <citation type="journal article" date="2022" name="Mol. Ecol. Resour.">
        <title>The genomes of chicory, endive, great burdock and yacon provide insights into Asteraceae palaeo-polyploidization history and plant inulin production.</title>
        <authorList>
            <person name="Fan W."/>
            <person name="Wang S."/>
            <person name="Wang H."/>
            <person name="Wang A."/>
            <person name="Jiang F."/>
            <person name="Liu H."/>
            <person name="Zhao H."/>
            <person name="Xu D."/>
            <person name="Zhang Y."/>
        </authorList>
    </citation>
    <scope>NUCLEOTIDE SEQUENCE [LARGE SCALE GENOMIC DNA]</scope>
    <source>
        <strain evidence="2">cv. Yunnan</strain>
    </source>
</reference>
<proteinExistence type="predicted"/>
<sequence>MGTHSSSNVAELEEVGLHGGGACMGKEMSNDSIGGLKKLPCRFKFVAASGGRVSIGVAIPIPNASMGESLSVVRNNGIPNTDSVVIEATLVACDRVD</sequence>
<evidence type="ECO:0000313" key="2">
    <source>
        <dbReference type="Proteomes" id="UP001056120"/>
    </source>
</evidence>
<dbReference type="EMBL" id="CM042025">
    <property type="protein sequence ID" value="KAI3807469.1"/>
    <property type="molecule type" value="Genomic_DNA"/>
</dbReference>
<protein>
    <submittedName>
        <fullName evidence="1">Uncharacterized protein</fullName>
    </submittedName>
</protein>
<organism evidence="1 2">
    <name type="scientific">Smallanthus sonchifolius</name>
    <dbReference type="NCBI Taxonomy" id="185202"/>
    <lineage>
        <taxon>Eukaryota</taxon>
        <taxon>Viridiplantae</taxon>
        <taxon>Streptophyta</taxon>
        <taxon>Embryophyta</taxon>
        <taxon>Tracheophyta</taxon>
        <taxon>Spermatophyta</taxon>
        <taxon>Magnoliopsida</taxon>
        <taxon>eudicotyledons</taxon>
        <taxon>Gunneridae</taxon>
        <taxon>Pentapetalae</taxon>
        <taxon>asterids</taxon>
        <taxon>campanulids</taxon>
        <taxon>Asterales</taxon>
        <taxon>Asteraceae</taxon>
        <taxon>Asteroideae</taxon>
        <taxon>Heliantheae alliance</taxon>
        <taxon>Millerieae</taxon>
        <taxon>Smallanthus</taxon>
    </lineage>
</organism>
<dbReference type="Proteomes" id="UP001056120">
    <property type="component" value="Linkage Group LG08"/>
</dbReference>
<reference evidence="1 2" key="2">
    <citation type="journal article" date="2022" name="Mol. Ecol. Resour.">
        <title>The genomes of chicory, endive, great burdock and yacon provide insights into Asteraceae paleo-polyploidization history and plant inulin production.</title>
        <authorList>
            <person name="Fan W."/>
            <person name="Wang S."/>
            <person name="Wang H."/>
            <person name="Wang A."/>
            <person name="Jiang F."/>
            <person name="Liu H."/>
            <person name="Zhao H."/>
            <person name="Xu D."/>
            <person name="Zhang Y."/>
        </authorList>
    </citation>
    <scope>NUCLEOTIDE SEQUENCE [LARGE SCALE GENOMIC DNA]</scope>
    <source>
        <strain evidence="2">cv. Yunnan</strain>
        <tissue evidence="1">Leaves</tissue>
    </source>
</reference>
<keyword evidence="2" id="KW-1185">Reference proteome</keyword>
<gene>
    <name evidence="1" type="ORF">L1987_23398</name>
</gene>
<accession>A0ACB9IHQ4</accession>
<name>A0ACB9IHQ4_9ASTR</name>
<evidence type="ECO:0000313" key="1">
    <source>
        <dbReference type="EMBL" id="KAI3807469.1"/>
    </source>
</evidence>